<evidence type="ECO:0000256" key="1">
    <source>
        <dbReference type="SAM" id="MobiDB-lite"/>
    </source>
</evidence>
<dbReference type="EMBL" id="JAQHRD010000007">
    <property type="protein sequence ID" value="KAJ6439073.1"/>
    <property type="molecule type" value="Genomic_DNA"/>
</dbReference>
<evidence type="ECO:0000313" key="2">
    <source>
        <dbReference type="EMBL" id="KAJ6439073.1"/>
    </source>
</evidence>
<evidence type="ECO:0000313" key="3">
    <source>
        <dbReference type="Proteomes" id="UP001163105"/>
    </source>
</evidence>
<dbReference type="Proteomes" id="UP001163105">
    <property type="component" value="Unassembled WGS sequence"/>
</dbReference>
<organism evidence="2 3">
    <name type="scientific">Purpureocillium lavendulum</name>
    <dbReference type="NCBI Taxonomy" id="1247861"/>
    <lineage>
        <taxon>Eukaryota</taxon>
        <taxon>Fungi</taxon>
        <taxon>Dikarya</taxon>
        <taxon>Ascomycota</taxon>
        <taxon>Pezizomycotina</taxon>
        <taxon>Sordariomycetes</taxon>
        <taxon>Hypocreomycetidae</taxon>
        <taxon>Hypocreales</taxon>
        <taxon>Ophiocordycipitaceae</taxon>
        <taxon>Purpureocillium</taxon>
    </lineage>
</organism>
<feature type="compositionally biased region" description="Low complexity" evidence="1">
    <location>
        <begin position="1"/>
        <end position="11"/>
    </location>
</feature>
<proteinExistence type="predicted"/>
<dbReference type="AlphaFoldDB" id="A0AB34FIT4"/>
<comment type="caution">
    <text evidence="2">The sequence shown here is derived from an EMBL/GenBank/DDBJ whole genome shotgun (WGS) entry which is preliminary data.</text>
</comment>
<keyword evidence="3" id="KW-1185">Reference proteome</keyword>
<gene>
    <name evidence="2" type="ORF">O9K51_08479</name>
</gene>
<name>A0AB34FIT4_9HYPO</name>
<protein>
    <submittedName>
        <fullName evidence="2">Copalyl diphosphate synthase-like protein</fullName>
    </submittedName>
</protein>
<feature type="region of interest" description="Disordered" evidence="1">
    <location>
        <begin position="1"/>
        <end position="24"/>
    </location>
</feature>
<reference evidence="2" key="1">
    <citation type="submission" date="2023-01" db="EMBL/GenBank/DDBJ databases">
        <title>The growth and conidiation of Purpureocillium lavendulum are regulated by nitrogen source and histone H3K14 acetylation.</title>
        <authorList>
            <person name="Tang P."/>
            <person name="Han J."/>
            <person name="Zhang C."/>
            <person name="Tang P."/>
            <person name="Qi F."/>
            <person name="Zhang K."/>
            <person name="Liang L."/>
        </authorList>
    </citation>
    <scope>NUCLEOTIDE SEQUENCE</scope>
    <source>
        <strain evidence="2">YMF1.00683</strain>
    </source>
</reference>
<sequence length="124" mass="14142">MAARSSRQSAARTDKRRWDASEESTLAKAAQKRFEEGQTTLEEAEPYRILTAAMPVDALTWDWSLWTSTGNRPIQEKHVNTLCAIFQRGDMKRASYPLAVLSTRSRRAMHAPRDGLRRRHTGRG</sequence>
<accession>A0AB34FIT4</accession>